<dbReference type="InterPro" id="IPR050204">
    <property type="entry name" value="AraC_XylS_family_regulators"/>
</dbReference>
<feature type="domain" description="HTH araC/xylS-type" evidence="4">
    <location>
        <begin position="211"/>
        <end position="312"/>
    </location>
</feature>
<dbReference type="PROSITE" id="PS01124">
    <property type="entry name" value="HTH_ARAC_FAMILY_2"/>
    <property type="match status" value="1"/>
</dbReference>
<proteinExistence type="predicted"/>
<dbReference type="SUPFAM" id="SSF46689">
    <property type="entry name" value="Homeodomain-like"/>
    <property type="match status" value="1"/>
</dbReference>
<dbReference type="RefSeq" id="WP_326837442.1">
    <property type="nucleotide sequence ID" value="NZ_CP142149.1"/>
</dbReference>
<dbReference type="PRINTS" id="PR00032">
    <property type="entry name" value="HTHARAC"/>
</dbReference>
<organism evidence="5 6">
    <name type="scientific">Amycolatopsis rhabdoformis</name>
    <dbReference type="NCBI Taxonomy" id="1448059"/>
    <lineage>
        <taxon>Bacteria</taxon>
        <taxon>Bacillati</taxon>
        <taxon>Actinomycetota</taxon>
        <taxon>Actinomycetes</taxon>
        <taxon>Pseudonocardiales</taxon>
        <taxon>Pseudonocardiaceae</taxon>
        <taxon>Amycolatopsis</taxon>
    </lineage>
</organism>
<evidence type="ECO:0000256" key="1">
    <source>
        <dbReference type="ARBA" id="ARBA00023015"/>
    </source>
</evidence>
<keyword evidence="2" id="KW-0238">DNA-binding</keyword>
<dbReference type="Pfam" id="PF14525">
    <property type="entry name" value="AraC_binding_2"/>
    <property type="match status" value="1"/>
</dbReference>
<dbReference type="PANTHER" id="PTHR46796:SF6">
    <property type="entry name" value="ARAC SUBFAMILY"/>
    <property type="match status" value="1"/>
</dbReference>
<dbReference type="InterPro" id="IPR009057">
    <property type="entry name" value="Homeodomain-like_sf"/>
</dbReference>
<protein>
    <submittedName>
        <fullName evidence="5">Helix-turn-helix domain-containing protein</fullName>
    </submittedName>
</protein>
<dbReference type="SMART" id="SM00342">
    <property type="entry name" value="HTH_ARAC"/>
    <property type="match status" value="1"/>
</dbReference>
<dbReference type="Proteomes" id="UP001330812">
    <property type="component" value="Chromosome"/>
</dbReference>
<reference evidence="5 6" key="1">
    <citation type="journal article" date="2015" name="Int. J. Syst. Evol. Microbiol.">
        <title>Amycolatopsis rhabdoformis sp. nov., an actinomycete isolated from a tropical forest soil.</title>
        <authorList>
            <person name="Souza W.R."/>
            <person name="Silva R.E."/>
            <person name="Goodfellow M."/>
            <person name="Busarakam K."/>
            <person name="Figueiro F.S."/>
            <person name="Ferreira D."/>
            <person name="Rodrigues-Filho E."/>
            <person name="Moraes L.A.B."/>
            <person name="Zucchi T.D."/>
        </authorList>
    </citation>
    <scope>NUCLEOTIDE SEQUENCE [LARGE SCALE GENOMIC DNA]</scope>
    <source>
        <strain evidence="5 6">NCIMB 14900</strain>
    </source>
</reference>
<evidence type="ECO:0000256" key="2">
    <source>
        <dbReference type="ARBA" id="ARBA00023125"/>
    </source>
</evidence>
<dbReference type="InterPro" id="IPR020449">
    <property type="entry name" value="Tscrpt_reg_AraC-type_HTH"/>
</dbReference>
<dbReference type="Pfam" id="PF12833">
    <property type="entry name" value="HTH_18"/>
    <property type="match status" value="1"/>
</dbReference>
<accession>A0ABZ1IJJ3</accession>
<keyword evidence="3" id="KW-0804">Transcription</keyword>
<evidence type="ECO:0000259" key="4">
    <source>
        <dbReference type="PROSITE" id="PS01124"/>
    </source>
</evidence>
<evidence type="ECO:0000256" key="3">
    <source>
        <dbReference type="ARBA" id="ARBA00023163"/>
    </source>
</evidence>
<gene>
    <name evidence="5" type="ORF">VSH64_21555</name>
</gene>
<dbReference type="InterPro" id="IPR035418">
    <property type="entry name" value="AraC-bd_2"/>
</dbReference>
<evidence type="ECO:0000313" key="5">
    <source>
        <dbReference type="EMBL" id="WSE34634.1"/>
    </source>
</evidence>
<name>A0ABZ1IJJ3_9PSEU</name>
<sequence>MSAPSAPPSALEFEDWHDQVCRLVPLKAGCTQDAAAFTGTVEAVTLGPVVLTTVTASEGFVERTRRQIRDDDVAVYKFGLQVGGTCVLEQDGRQAFLKPGDLAIYDTSRPYRISLDHDFRMTVAIFSRDLVQLPQADLAEATAVRFAGSSGMFSLVAPLLAGLGREVGPATTFTANHLGDAVVDLTTAAFAELTQRAVDQESSAARRALLANATKFIDEHLPDPNLSTKLVADAHFVSTRYLQKLFESQGTSVAARIRARRLERCRHDLTAPQHRHVPIAAIGRRWGFPDAAHFSRLFRGTYGRSPREYRRDSARTD</sequence>
<evidence type="ECO:0000313" key="6">
    <source>
        <dbReference type="Proteomes" id="UP001330812"/>
    </source>
</evidence>
<dbReference type="Gene3D" id="1.10.10.60">
    <property type="entry name" value="Homeodomain-like"/>
    <property type="match status" value="1"/>
</dbReference>
<keyword evidence="1" id="KW-0805">Transcription regulation</keyword>
<dbReference type="PANTHER" id="PTHR46796">
    <property type="entry name" value="HTH-TYPE TRANSCRIPTIONAL ACTIVATOR RHAS-RELATED"/>
    <property type="match status" value="1"/>
</dbReference>
<keyword evidence="6" id="KW-1185">Reference proteome</keyword>
<dbReference type="InterPro" id="IPR018060">
    <property type="entry name" value="HTH_AraC"/>
</dbReference>
<dbReference type="EMBL" id="CP142149">
    <property type="protein sequence ID" value="WSE34634.1"/>
    <property type="molecule type" value="Genomic_DNA"/>
</dbReference>